<sequence>MSVEKLYRDTKQLIQLLENPVPKEDRDDYIANIEQMLESREQLMDKLNPPYTEEEMRLGKELIDDQKIIDEKFKMIKSQIQTDLNQLSKTKESNNKYTNPYQSLSNGDGMFFDRKK</sequence>
<evidence type="ECO:0000256" key="3">
    <source>
        <dbReference type="ARBA" id="ARBA00022795"/>
    </source>
</evidence>
<evidence type="ECO:0000256" key="7">
    <source>
        <dbReference type="ARBA" id="ARBA00093797"/>
    </source>
</evidence>
<proteinExistence type="inferred from homology"/>
<keyword evidence="9" id="KW-0966">Cell projection</keyword>
<comment type="similarity">
    <text evidence="6">Belongs to the bacillales FliT family.</text>
</comment>
<keyword evidence="9" id="KW-0282">Flagellum</keyword>
<evidence type="ECO:0000313" key="10">
    <source>
        <dbReference type="Proteomes" id="UP000199159"/>
    </source>
</evidence>
<evidence type="ECO:0000313" key="9">
    <source>
        <dbReference type="EMBL" id="SDP88694.1"/>
    </source>
</evidence>
<evidence type="ECO:0000256" key="6">
    <source>
        <dbReference type="ARBA" id="ARBA00093785"/>
    </source>
</evidence>
<gene>
    <name evidence="9" type="ORF">SAMN05216565_110135</name>
</gene>
<dbReference type="Pfam" id="PF05400">
    <property type="entry name" value="FliT"/>
    <property type="match status" value="1"/>
</dbReference>
<comment type="subcellular location">
    <subcellularLocation>
        <location evidence="1">Cytoplasm</location>
        <location evidence="1">Cytosol</location>
    </subcellularLocation>
</comment>
<dbReference type="STRING" id="930152.SAMN05216565_110135"/>
<accession>A0A1H0WDB0</accession>
<evidence type="ECO:0000256" key="8">
    <source>
        <dbReference type="SAM" id="MobiDB-lite"/>
    </source>
</evidence>
<keyword evidence="4" id="KW-0143">Chaperone</keyword>
<keyword evidence="9" id="KW-0969">Cilium</keyword>
<dbReference type="EMBL" id="FNJU01000010">
    <property type="protein sequence ID" value="SDP88694.1"/>
    <property type="molecule type" value="Genomic_DNA"/>
</dbReference>
<protein>
    <recommendedName>
        <fullName evidence="7">Flagellar protein FliT</fullName>
    </recommendedName>
</protein>
<dbReference type="InterPro" id="IPR008622">
    <property type="entry name" value="FliT"/>
</dbReference>
<dbReference type="OrthoDB" id="2353131at2"/>
<evidence type="ECO:0000256" key="1">
    <source>
        <dbReference type="ARBA" id="ARBA00004514"/>
    </source>
</evidence>
<feature type="region of interest" description="Disordered" evidence="8">
    <location>
        <begin position="91"/>
        <end position="116"/>
    </location>
</feature>
<comment type="function">
    <text evidence="5">May act as an export chaperone for the filament capping protein FliD.</text>
</comment>
<name>A0A1H0WDB0_9BACI</name>
<dbReference type="RefSeq" id="WP_090857291.1">
    <property type="nucleotide sequence ID" value="NZ_FNJU01000010.1"/>
</dbReference>
<evidence type="ECO:0000256" key="4">
    <source>
        <dbReference type="ARBA" id="ARBA00023186"/>
    </source>
</evidence>
<evidence type="ECO:0000256" key="5">
    <source>
        <dbReference type="ARBA" id="ARBA00093765"/>
    </source>
</evidence>
<dbReference type="Proteomes" id="UP000199159">
    <property type="component" value="Unassembled WGS sequence"/>
</dbReference>
<dbReference type="AlphaFoldDB" id="A0A1H0WDB0"/>
<organism evidence="9 10">
    <name type="scientific">Litchfieldia salsa</name>
    <dbReference type="NCBI Taxonomy" id="930152"/>
    <lineage>
        <taxon>Bacteria</taxon>
        <taxon>Bacillati</taxon>
        <taxon>Bacillota</taxon>
        <taxon>Bacilli</taxon>
        <taxon>Bacillales</taxon>
        <taxon>Bacillaceae</taxon>
        <taxon>Litchfieldia</taxon>
    </lineage>
</organism>
<feature type="compositionally biased region" description="Polar residues" evidence="8">
    <location>
        <begin position="95"/>
        <end position="106"/>
    </location>
</feature>
<keyword evidence="3" id="KW-1005">Bacterial flagellum biogenesis</keyword>
<keyword evidence="10" id="KW-1185">Reference proteome</keyword>
<keyword evidence="2" id="KW-0963">Cytoplasm</keyword>
<reference evidence="10" key="1">
    <citation type="submission" date="2016-10" db="EMBL/GenBank/DDBJ databases">
        <authorList>
            <person name="Varghese N."/>
            <person name="Submissions S."/>
        </authorList>
    </citation>
    <scope>NUCLEOTIDE SEQUENCE [LARGE SCALE GENOMIC DNA]</scope>
    <source>
        <strain evidence="10">IBRC-M10078</strain>
    </source>
</reference>
<evidence type="ECO:0000256" key="2">
    <source>
        <dbReference type="ARBA" id="ARBA00022490"/>
    </source>
</evidence>